<organism evidence="2">
    <name type="scientific">uncultured Chloroflexia bacterium</name>
    <dbReference type="NCBI Taxonomy" id="1672391"/>
    <lineage>
        <taxon>Bacteria</taxon>
        <taxon>Bacillati</taxon>
        <taxon>Chloroflexota</taxon>
        <taxon>Chloroflexia</taxon>
        <taxon>environmental samples</taxon>
    </lineage>
</organism>
<dbReference type="AlphaFoldDB" id="A0A6J4J0P1"/>
<dbReference type="SUPFAM" id="SSF54427">
    <property type="entry name" value="NTF2-like"/>
    <property type="match status" value="1"/>
</dbReference>
<sequence>MATSLTHRTLSRRQGLGAGLGLAMSSVPFALLAAQGTPISGTSGADLLRRTEERRLQSLVDFDREVADSLHADDFQLVNPAGGILSKEEYLGGLEEGFLDYVRFEPVSPIAVHLFPESAALRYQSDIEIAFSDGTADKGTFWHTDLYEKRSDEWRAVWSQATRII</sequence>
<gene>
    <name evidence="2" type="ORF">AVDCRST_MAG93-2341</name>
</gene>
<dbReference type="EMBL" id="CADCTR010000797">
    <property type="protein sequence ID" value="CAA9264615.1"/>
    <property type="molecule type" value="Genomic_DNA"/>
</dbReference>
<name>A0A6J4J0P1_9CHLR</name>
<dbReference type="Pfam" id="PF14534">
    <property type="entry name" value="DUF4440"/>
    <property type="match status" value="1"/>
</dbReference>
<evidence type="ECO:0000313" key="2">
    <source>
        <dbReference type="EMBL" id="CAA9264615.1"/>
    </source>
</evidence>
<dbReference type="Gene3D" id="3.10.450.50">
    <property type="match status" value="1"/>
</dbReference>
<dbReference type="InterPro" id="IPR032710">
    <property type="entry name" value="NTF2-like_dom_sf"/>
</dbReference>
<proteinExistence type="predicted"/>
<reference evidence="2" key="1">
    <citation type="submission" date="2020-02" db="EMBL/GenBank/DDBJ databases">
        <authorList>
            <person name="Meier V. D."/>
        </authorList>
    </citation>
    <scope>NUCLEOTIDE SEQUENCE</scope>
    <source>
        <strain evidence="2">AVDCRST_MAG93</strain>
    </source>
</reference>
<protein>
    <recommendedName>
        <fullName evidence="1">DUF4440 domain-containing protein</fullName>
    </recommendedName>
</protein>
<evidence type="ECO:0000259" key="1">
    <source>
        <dbReference type="Pfam" id="PF14534"/>
    </source>
</evidence>
<accession>A0A6J4J0P1</accession>
<dbReference type="InterPro" id="IPR027843">
    <property type="entry name" value="DUF4440"/>
</dbReference>
<feature type="domain" description="DUF4440" evidence="1">
    <location>
        <begin position="48"/>
        <end position="155"/>
    </location>
</feature>